<dbReference type="InterPro" id="IPR035439">
    <property type="entry name" value="UPF0145_dom_sf"/>
</dbReference>
<keyword evidence="4" id="KW-1185">Reference proteome</keyword>
<dbReference type="Gene3D" id="3.30.110.70">
    <property type="entry name" value="Hypothetical protein apc22750. Chain B"/>
    <property type="match status" value="1"/>
</dbReference>
<dbReference type="Pfam" id="PF01906">
    <property type="entry name" value="YbjQ_1"/>
    <property type="match status" value="1"/>
</dbReference>
<organism evidence="3 4">
    <name type="scientific">Agrobacterium rosae</name>
    <dbReference type="NCBI Taxonomy" id="1972867"/>
    <lineage>
        <taxon>Bacteria</taxon>
        <taxon>Pseudomonadati</taxon>
        <taxon>Pseudomonadota</taxon>
        <taxon>Alphaproteobacteria</taxon>
        <taxon>Hyphomicrobiales</taxon>
        <taxon>Rhizobiaceae</taxon>
        <taxon>Rhizobium/Agrobacterium group</taxon>
        <taxon>Agrobacterium</taxon>
    </lineage>
</organism>
<dbReference type="PANTHER" id="PTHR34068">
    <property type="entry name" value="UPF0145 PROTEIN YBJQ"/>
    <property type="match status" value="1"/>
</dbReference>
<evidence type="ECO:0000313" key="4">
    <source>
        <dbReference type="Proteomes" id="UP001277561"/>
    </source>
</evidence>
<dbReference type="RefSeq" id="WP_320188230.1">
    <property type="nucleotide sequence ID" value="NZ_CP192764.1"/>
</dbReference>
<proteinExistence type="inferred from homology"/>
<dbReference type="EMBL" id="JAVRAD010000003">
    <property type="protein sequence ID" value="MDX8329598.1"/>
    <property type="molecule type" value="Genomic_DNA"/>
</dbReference>
<dbReference type="InterPro" id="IPR002765">
    <property type="entry name" value="UPF0145_YbjQ-like"/>
</dbReference>
<dbReference type="PANTHER" id="PTHR34068:SF1">
    <property type="entry name" value="UPF0145 PROTEIN YBJQ"/>
    <property type="match status" value="1"/>
</dbReference>
<reference evidence="3" key="1">
    <citation type="journal article" date="2023" name="Phytobiomes J">
        <title>Deciphering the key players within the bacterial microbiota associated with aerial crown gall tumors on rhododendron: Insights into the gallobiome.</title>
        <authorList>
            <person name="Kuzmanovic N."/>
            <person name="Nesme J."/>
            <person name="Wolf J."/>
            <person name="Neumann-Schaal M."/>
            <person name="Petersen J."/>
            <person name="Fernandez-Gnecco G."/>
            <person name="Sproeer C."/>
            <person name="Bunk B."/>
            <person name="Overmann J."/>
            <person name="Sorensen S.J."/>
            <person name="Idczak E."/>
            <person name="Smalla K."/>
        </authorList>
    </citation>
    <scope>NUCLEOTIDE SEQUENCE [LARGE SCALE GENOMIC DNA]</scope>
    <source>
        <strain evidence="3">Rho-14.1</strain>
    </source>
</reference>
<accession>A0ABU4VVT0</accession>
<comment type="similarity">
    <text evidence="1 2">Belongs to the UPF0145 family.</text>
</comment>
<comment type="caution">
    <text evidence="3">The sequence shown here is derived from an EMBL/GenBank/DDBJ whole genome shotgun (WGS) entry which is preliminary data.</text>
</comment>
<protein>
    <recommendedName>
        <fullName evidence="2">UPF0145 protein RMS29_10200</fullName>
    </recommendedName>
</protein>
<dbReference type="Proteomes" id="UP001277561">
    <property type="component" value="Unassembled WGS sequence"/>
</dbReference>
<dbReference type="SUPFAM" id="SSF117782">
    <property type="entry name" value="YbjQ-like"/>
    <property type="match status" value="1"/>
</dbReference>
<evidence type="ECO:0000256" key="1">
    <source>
        <dbReference type="ARBA" id="ARBA00010751"/>
    </source>
</evidence>
<gene>
    <name evidence="3" type="ORF">RMS29_10200</name>
</gene>
<evidence type="ECO:0000313" key="3">
    <source>
        <dbReference type="EMBL" id="MDX8329598.1"/>
    </source>
</evidence>
<sequence length="150" mass="15941">MPKCKKCGDDFWIGGTDYCADCEKHAASDALKGRIASMILTTTINVPGRDMEGVVSIVAAESAVGLNIFKDIANNWRDFFGGKSETSQTALKDVRTDCLDKLKLEAAKVGADAVIGIDFDYNQLNTSGPGGILYVVATGTAVKLKPSHPL</sequence>
<name>A0ABU4VVT0_9HYPH</name>
<dbReference type="HAMAP" id="MF_00338">
    <property type="entry name" value="UPF0145"/>
    <property type="match status" value="1"/>
</dbReference>
<evidence type="ECO:0000256" key="2">
    <source>
        <dbReference type="HAMAP-Rule" id="MF_00338"/>
    </source>
</evidence>